<dbReference type="AlphaFoldDB" id="A0A1Y0B0U1"/>
<keyword evidence="1" id="KW-1133">Transmembrane helix</keyword>
<keyword evidence="1" id="KW-0472">Membrane</keyword>
<keyword evidence="1" id="KW-0812">Transmembrane</keyword>
<protein>
    <submittedName>
        <fullName evidence="2">Uncharacterized protein</fullName>
    </submittedName>
</protein>
<dbReference type="EMBL" id="KY774314">
    <property type="protein sequence ID" value="ART30994.1"/>
    <property type="molecule type" value="Genomic_DNA"/>
</dbReference>
<sequence>MVSGALGLLKSIRCNVKSPGFFPFSCPVIIFRIFLFILYRNPLPEPRVPLAPRGLPSDKGEL</sequence>
<evidence type="ECO:0000256" key="1">
    <source>
        <dbReference type="SAM" id="Phobius"/>
    </source>
</evidence>
<proteinExistence type="predicted"/>
<name>A0A1Y0B0U1_9LAMI</name>
<organism evidence="2">
    <name type="scientific">Utricularia reniformis</name>
    <dbReference type="NCBI Taxonomy" id="192314"/>
    <lineage>
        <taxon>Eukaryota</taxon>
        <taxon>Viridiplantae</taxon>
        <taxon>Streptophyta</taxon>
        <taxon>Embryophyta</taxon>
        <taxon>Tracheophyta</taxon>
        <taxon>Spermatophyta</taxon>
        <taxon>Magnoliopsida</taxon>
        <taxon>eudicotyledons</taxon>
        <taxon>Gunneridae</taxon>
        <taxon>Pentapetalae</taxon>
        <taxon>asterids</taxon>
        <taxon>lamiids</taxon>
        <taxon>Lamiales</taxon>
        <taxon>Lentibulariaceae</taxon>
        <taxon>Utricularia</taxon>
    </lineage>
</organism>
<gene>
    <name evidence="2" type="ORF">AEK19_MT0751</name>
</gene>
<reference evidence="2" key="1">
    <citation type="submission" date="2017-03" db="EMBL/GenBank/DDBJ databases">
        <title>The mitochondrial genome of the carnivorous plant Utricularia reniformis (Lentibulariaceae): structure, comparative analysis and evolutionary landmarks.</title>
        <authorList>
            <person name="Silva S.R."/>
            <person name="Alvarenga D.O."/>
            <person name="Michael T.P."/>
            <person name="Miranda V.F.O."/>
            <person name="Varani A.M."/>
        </authorList>
    </citation>
    <scope>NUCLEOTIDE SEQUENCE</scope>
</reference>
<evidence type="ECO:0000313" key="2">
    <source>
        <dbReference type="EMBL" id="ART30994.1"/>
    </source>
</evidence>
<geneLocation type="mitochondrion" evidence="2"/>
<accession>A0A1Y0B0U1</accession>
<keyword evidence="2" id="KW-0496">Mitochondrion</keyword>
<feature type="transmembrane region" description="Helical" evidence="1">
    <location>
        <begin position="20"/>
        <end position="39"/>
    </location>
</feature>